<dbReference type="RefSeq" id="WP_241783499.1">
    <property type="nucleotide sequence ID" value="NZ_JFBM01000009.1"/>
</dbReference>
<gene>
    <name evidence="2" type="ORF">BB31_12625</name>
</gene>
<dbReference type="Proteomes" id="UP000256220">
    <property type="component" value="Unassembled WGS sequence"/>
</dbReference>
<organism evidence="2 3">
    <name type="scientific">Amycolatopsis lurida NRRL 2430</name>
    <dbReference type="NCBI Taxonomy" id="1460371"/>
    <lineage>
        <taxon>Bacteria</taxon>
        <taxon>Bacillati</taxon>
        <taxon>Actinomycetota</taxon>
        <taxon>Actinomycetes</taxon>
        <taxon>Pseudonocardiales</taxon>
        <taxon>Pseudonocardiaceae</taxon>
        <taxon>Amycolatopsis</taxon>
    </lineage>
</organism>
<sequence>MRRSIILFAAVLLLAGCGGAEPASAPSPSSPAPVAGSSWMDGFCGSLIDFAKIGDFRMPDFEQDDVASARKVMDEAFGVFAPGFDNAVTGLGKLGQAPSAEADAARESIVAALTPIRDKVLAAKAALDAAPKDDKAAVAAAAVSFRQIGSDINDMPDPFQQLETNVSLKTLAAQAPNCKKLPS</sequence>
<dbReference type="EMBL" id="JFBM01000009">
    <property type="protein sequence ID" value="KFU80789.1"/>
    <property type="molecule type" value="Genomic_DNA"/>
</dbReference>
<keyword evidence="1" id="KW-0732">Signal</keyword>
<accession>A0A2P2FVP7</accession>
<reference evidence="2 3" key="1">
    <citation type="journal article" date="2014" name="Genome Announc.">
        <title>Draft Genome Sequence of Amycolatopsis lurida NRRL 2430, Producer of the Glycopeptide Family Antibiotic Ristocetin.</title>
        <authorList>
            <person name="Kwun M.J."/>
            <person name="Hong H.J."/>
        </authorList>
    </citation>
    <scope>NUCLEOTIDE SEQUENCE [LARGE SCALE GENOMIC DNA]</scope>
    <source>
        <strain evidence="2 3">NRRL 2430</strain>
    </source>
</reference>
<evidence type="ECO:0000313" key="2">
    <source>
        <dbReference type="EMBL" id="KFU80789.1"/>
    </source>
</evidence>
<feature type="chain" id="PRO_5015183900" description="Lipoprotein" evidence="1">
    <location>
        <begin position="26"/>
        <end position="183"/>
    </location>
</feature>
<feature type="signal peptide" evidence="1">
    <location>
        <begin position="1"/>
        <end position="25"/>
    </location>
</feature>
<dbReference type="PROSITE" id="PS51257">
    <property type="entry name" value="PROKAR_LIPOPROTEIN"/>
    <property type="match status" value="1"/>
</dbReference>
<name>A0A2P2FVP7_AMYLU</name>
<evidence type="ECO:0008006" key="4">
    <source>
        <dbReference type="Google" id="ProtNLM"/>
    </source>
</evidence>
<comment type="caution">
    <text evidence="2">The sequence shown here is derived from an EMBL/GenBank/DDBJ whole genome shotgun (WGS) entry which is preliminary data.</text>
</comment>
<protein>
    <recommendedName>
        <fullName evidence="4">Lipoprotein</fullName>
    </recommendedName>
</protein>
<evidence type="ECO:0000313" key="3">
    <source>
        <dbReference type="Proteomes" id="UP000256220"/>
    </source>
</evidence>
<proteinExistence type="predicted"/>
<dbReference type="AlphaFoldDB" id="A0A2P2FVP7"/>
<evidence type="ECO:0000256" key="1">
    <source>
        <dbReference type="SAM" id="SignalP"/>
    </source>
</evidence>
<keyword evidence="3" id="KW-1185">Reference proteome</keyword>